<evidence type="ECO:0000256" key="2">
    <source>
        <dbReference type="SAM" id="MobiDB-lite"/>
    </source>
</evidence>
<dbReference type="Pfam" id="PF08513">
    <property type="entry name" value="LisH"/>
    <property type="match status" value="1"/>
</dbReference>
<dbReference type="InterPro" id="IPR006595">
    <property type="entry name" value="CTLH_C"/>
</dbReference>
<feature type="region of interest" description="Disordered" evidence="2">
    <location>
        <begin position="1"/>
        <end position="20"/>
    </location>
</feature>
<dbReference type="Pfam" id="PF10607">
    <property type="entry name" value="CTLH"/>
    <property type="match status" value="1"/>
</dbReference>
<dbReference type="InterPro" id="IPR035782">
    <property type="entry name" value="SPRY_RanBP9/10"/>
</dbReference>
<dbReference type="Pfam" id="PF00622">
    <property type="entry name" value="SPRY"/>
    <property type="match status" value="1"/>
</dbReference>
<dbReference type="AlphaFoldDB" id="A0A8P4GS21"/>
<feature type="compositionally biased region" description="Low complexity" evidence="2">
    <location>
        <begin position="356"/>
        <end position="365"/>
    </location>
</feature>
<dbReference type="PROSITE" id="PS50896">
    <property type="entry name" value="LISH"/>
    <property type="match status" value="1"/>
</dbReference>
<dbReference type="InterPro" id="IPR024964">
    <property type="entry name" value="CTLH/CRA"/>
</dbReference>
<evidence type="ECO:0000259" key="4">
    <source>
        <dbReference type="PROSITE" id="PS50897"/>
    </source>
</evidence>
<organism evidence="5 6">
    <name type="scientific">Dicentrarchus labrax</name>
    <name type="common">European seabass</name>
    <name type="synonym">Morone labrax</name>
    <dbReference type="NCBI Taxonomy" id="13489"/>
    <lineage>
        <taxon>Eukaryota</taxon>
        <taxon>Metazoa</taxon>
        <taxon>Chordata</taxon>
        <taxon>Craniata</taxon>
        <taxon>Vertebrata</taxon>
        <taxon>Euteleostomi</taxon>
        <taxon>Actinopterygii</taxon>
        <taxon>Neopterygii</taxon>
        <taxon>Teleostei</taxon>
        <taxon>Neoteleostei</taxon>
        <taxon>Acanthomorphata</taxon>
        <taxon>Eupercaria</taxon>
        <taxon>Moronidae</taxon>
        <taxon>Dicentrarchus</taxon>
    </lineage>
</organism>
<evidence type="ECO:0000256" key="1">
    <source>
        <dbReference type="ARBA" id="ARBA00006535"/>
    </source>
</evidence>
<dbReference type="Ensembl" id="ENSDLAT00005071712.1">
    <property type="protein sequence ID" value="ENSDLAP00005082798.1"/>
    <property type="gene ID" value="ENSDLAG00005029146.1"/>
</dbReference>
<sequence length="554" mass="60899">APGSGSGSGPDSALNEQEKELNQRLRRLYPAVNESETPLPRSWSPKDKFSYIGLSQNNLRVHYKGHGKTPKDAASVRATHPIPAACGVYYFEVKIISKGRDGYMGIGLSAQGVNMNRLPGWDKHSYGYHGDDGHSFCSSGTGQPYGPTFTTGDVIGCCVNLINNTCFYTKNGHSLGIAFTDLPPNLYPTVGLQTPGEVVDANFGQHPFVFDIEDYMREWRTKIQAQIDRFPIGEREGEWQSMIQKMVASYLVHHSYCATAEAFAKSTDQAVHEELASIKNRQKIQKLVLSGRMGEAIETTQQLYPNLLERNPDLLFMLKVRQFIEMVNGTDSEVRCLGGRSPKSQDSYPGSPRPFSSPSHKASSSQPYLPGIPVPHTDCFSFFFPSSLSSDVDMEVDHFTNGVTESSSNGFLNGSSKHTTEPDDCDSAQSKRQLCGGSQAAIERMIHFGRELQSMSEHLRRECGKNSANKKMLKDAFSLLAYSDPWNSPVGYQLDAIQREPVCSTLNSAILETHNLPKQPPLAQAVGQAAQCLAIMARTGSGSCAFASVDDYLH</sequence>
<dbReference type="SMART" id="SM00449">
    <property type="entry name" value="SPRY"/>
    <property type="match status" value="1"/>
</dbReference>
<feature type="domain" description="CTLH" evidence="4">
    <location>
        <begin position="277"/>
        <end position="334"/>
    </location>
</feature>
<dbReference type="InterPro" id="IPR050618">
    <property type="entry name" value="Ubq-SigPath_Reg"/>
</dbReference>
<dbReference type="InterPro" id="IPR013320">
    <property type="entry name" value="ConA-like_dom_sf"/>
</dbReference>
<evidence type="ECO:0000313" key="5">
    <source>
        <dbReference type="Ensembl" id="ENSDLAP00005082798.1"/>
    </source>
</evidence>
<dbReference type="SMART" id="SM00668">
    <property type="entry name" value="CTLH"/>
    <property type="match status" value="1"/>
</dbReference>
<keyword evidence="6" id="KW-1185">Reference proteome</keyword>
<reference evidence="5" key="1">
    <citation type="submission" date="2025-08" db="UniProtKB">
        <authorList>
            <consortium name="Ensembl"/>
        </authorList>
    </citation>
    <scope>IDENTIFICATION</scope>
</reference>
<protein>
    <submittedName>
        <fullName evidence="5">RAN binding protein 9</fullName>
    </submittedName>
</protein>
<dbReference type="InterPro" id="IPR006594">
    <property type="entry name" value="LisH"/>
</dbReference>
<proteinExistence type="inferred from homology"/>
<dbReference type="PANTHER" id="PTHR12864">
    <property type="entry name" value="RAN BINDING PROTEIN 9-RELATED"/>
    <property type="match status" value="1"/>
</dbReference>
<comment type="similarity">
    <text evidence="1">Belongs to the RANBP9/10 family.</text>
</comment>
<dbReference type="Proteomes" id="UP000694389">
    <property type="component" value="Unassembled WGS sequence"/>
</dbReference>
<dbReference type="InterPro" id="IPR043136">
    <property type="entry name" value="B30.2/SPRY_sf"/>
</dbReference>
<dbReference type="InterPro" id="IPR001870">
    <property type="entry name" value="B30.2/SPRY"/>
</dbReference>
<name>A0A8P4GS21_DICLA</name>
<gene>
    <name evidence="5" type="primary">ranbp9</name>
</gene>
<accession>A0A8P4GS21</accession>
<dbReference type="SMART" id="SM00667">
    <property type="entry name" value="LisH"/>
    <property type="match status" value="1"/>
</dbReference>
<feature type="domain" description="B30.2/SPRY" evidence="3">
    <location>
        <begin position="21"/>
        <end position="208"/>
    </location>
</feature>
<dbReference type="InterPro" id="IPR003877">
    <property type="entry name" value="SPRY_dom"/>
</dbReference>
<dbReference type="InterPro" id="IPR013144">
    <property type="entry name" value="CRA_dom"/>
</dbReference>
<dbReference type="PROSITE" id="PS50897">
    <property type="entry name" value="CTLH"/>
    <property type="match status" value="1"/>
</dbReference>
<dbReference type="Gene3D" id="2.60.120.920">
    <property type="match status" value="1"/>
</dbReference>
<feature type="compositionally biased region" description="Polar residues" evidence="2">
    <location>
        <begin position="405"/>
        <end position="417"/>
    </location>
</feature>
<dbReference type="FunFam" id="2.60.120.920:FF:000011">
    <property type="entry name" value="RAN binding protein 10"/>
    <property type="match status" value="1"/>
</dbReference>
<dbReference type="CDD" id="cd12909">
    <property type="entry name" value="SPRY_RanBP9_10"/>
    <property type="match status" value="1"/>
</dbReference>
<evidence type="ECO:0000259" key="3">
    <source>
        <dbReference type="PROSITE" id="PS50188"/>
    </source>
</evidence>
<evidence type="ECO:0000313" key="6">
    <source>
        <dbReference type="Proteomes" id="UP000694389"/>
    </source>
</evidence>
<dbReference type="SMART" id="SM00757">
    <property type="entry name" value="CRA"/>
    <property type="match status" value="1"/>
</dbReference>
<dbReference type="GeneTree" id="ENSGT00940000157305"/>
<dbReference type="PROSITE" id="PS50188">
    <property type="entry name" value="B302_SPRY"/>
    <property type="match status" value="1"/>
</dbReference>
<reference evidence="5" key="2">
    <citation type="submission" date="2025-09" db="UniProtKB">
        <authorList>
            <consortium name="Ensembl"/>
        </authorList>
    </citation>
    <scope>IDENTIFICATION</scope>
</reference>
<dbReference type="SUPFAM" id="SSF49899">
    <property type="entry name" value="Concanavalin A-like lectins/glucanases"/>
    <property type="match status" value="1"/>
</dbReference>
<feature type="region of interest" description="Disordered" evidence="2">
    <location>
        <begin position="405"/>
        <end position="431"/>
    </location>
</feature>
<feature type="region of interest" description="Disordered" evidence="2">
    <location>
        <begin position="334"/>
        <end position="368"/>
    </location>
</feature>